<dbReference type="EMBL" id="MU007019">
    <property type="protein sequence ID" value="KAF2433667.1"/>
    <property type="molecule type" value="Genomic_DNA"/>
</dbReference>
<comment type="caution">
    <text evidence="1">The sequence shown here is derived from an EMBL/GenBank/DDBJ whole genome shotgun (WGS) entry which is preliminary data.</text>
</comment>
<reference evidence="1" key="1">
    <citation type="journal article" date="2020" name="Stud. Mycol.">
        <title>101 Dothideomycetes genomes: a test case for predicting lifestyles and emergence of pathogens.</title>
        <authorList>
            <person name="Haridas S."/>
            <person name="Albert R."/>
            <person name="Binder M."/>
            <person name="Bloem J."/>
            <person name="Labutti K."/>
            <person name="Salamov A."/>
            <person name="Andreopoulos B."/>
            <person name="Baker S."/>
            <person name="Barry K."/>
            <person name="Bills G."/>
            <person name="Bluhm B."/>
            <person name="Cannon C."/>
            <person name="Castanera R."/>
            <person name="Culley D."/>
            <person name="Daum C."/>
            <person name="Ezra D."/>
            <person name="Gonzalez J."/>
            <person name="Henrissat B."/>
            <person name="Kuo A."/>
            <person name="Liang C."/>
            <person name="Lipzen A."/>
            <person name="Lutzoni F."/>
            <person name="Magnuson J."/>
            <person name="Mondo S."/>
            <person name="Nolan M."/>
            <person name="Ohm R."/>
            <person name="Pangilinan J."/>
            <person name="Park H.-J."/>
            <person name="Ramirez L."/>
            <person name="Alfaro M."/>
            <person name="Sun H."/>
            <person name="Tritt A."/>
            <person name="Yoshinaga Y."/>
            <person name="Zwiers L.-H."/>
            <person name="Turgeon B."/>
            <person name="Goodwin S."/>
            <person name="Spatafora J."/>
            <person name="Crous P."/>
            <person name="Grigoriev I."/>
        </authorList>
    </citation>
    <scope>NUCLEOTIDE SEQUENCE</scope>
    <source>
        <strain evidence="1">CBS 130266</strain>
    </source>
</reference>
<dbReference type="Proteomes" id="UP000800235">
    <property type="component" value="Unassembled WGS sequence"/>
</dbReference>
<evidence type="ECO:0000313" key="2">
    <source>
        <dbReference type="Proteomes" id="UP000800235"/>
    </source>
</evidence>
<organism evidence="1 2">
    <name type="scientific">Tothia fuscella</name>
    <dbReference type="NCBI Taxonomy" id="1048955"/>
    <lineage>
        <taxon>Eukaryota</taxon>
        <taxon>Fungi</taxon>
        <taxon>Dikarya</taxon>
        <taxon>Ascomycota</taxon>
        <taxon>Pezizomycotina</taxon>
        <taxon>Dothideomycetes</taxon>
        <taxon>Pleosporomycetidae</taxon>
        <taxon>Venturiales</taxon>
        <taxon>Cylindrosympodiaceae</taxon>
        <taxon>Tothia</taxon>
    </lineage>
</organism>
<gene>
    <name evidence="1" type="ORF">EJ08DRAFT_646986</name>
</gene>
<evidence type="ECO:0000313" key="1">
    <source>
        <dbReference type="EMBL" id="KAF2433667.1"/>
    </source>
</evidence>
<proteinExistence type="predicted"/>
<name>A0A9P4NXY0_9PEZI</name>
<dbReference type="AlphaFoldDB" id="A0A9P4NXY0"/>
<accession>A0A9P4NXY0</accession>
<dbReference type="OrthoDB" id="62952at2759"/>
<keyword evidence="2" id="KW-1185">Reference proteome</keyword>
<sequence length="252" mass="28290">MRLAGSTEAVAHAFDIESPTTLDTSSLQIMPTTDRDTPFPFLKLPRELRDGVYRASLGKSIPGDDPRTMPLFLVSKQIHQEVKDIITKEILVVIESRVFIPCNSFYFLRNATNLHLKSRIMLDLGKFFEDGGLTQELKTLHIEWQTGSAVHDLRSLVVMAEEIKGEMMRLAGLKVTKSGAEVKFVYPESKNQCAKHMSWLHSLVSKLKGKMMGSTASGHEEFLAHLNSDNYFTDGECSCRSNRSVTLKIRIG</sequence>
<protein>
    <submittedName>
        <fullName evidence="1">Uncharacterized protein</fullName>
    </submittedName>
</protein>